<dbReference type="EMBL" id="JACYTQ010000003">
    <property type="protein sequence ID" value="MBD8489147.1"/>
    <property type="molecule type" value="Genomic_DNA"/>
</dbReference>
<dbReference type="SUPFAM" id="SSF88946">
    <property type="entry name" value="Sigma2 domain of RNA polymerase sigma factors"/>
    <property type="match status" value="1"/>
</dbReference>
<keyword evidence="2" id="KW-0805">Transcription regulation</keyword>
<dbReference type="RefSeq" id="WP_192010035.1">
    <property type="nucleotide sequence ID" value="NZ_JACYTQ010000003.1"/>
</dbReference>
<keyword evidence="3" id="KW-0731">Sigma factor</keyword>
<dbReference type="InterPro" id="IPR036388">
    <property type="entry name" value="WH-like_DNA-bd_sf"/>
</dbReference>
<comment type="caution">
    <text evidence="6">The sequence shown here is derived from an EMBL/GenBank/DDBJ whole genome shotgun (WGS) entry which is preliminary data.</text>
</comment>
<dbReference type="PANTHER" id="PTHR43133">
    <property type="entry name" value="RNA POLYMERASE ECF-TYPE SIGMA FACTO"/>
    <property type="match status" value="1"/>
</dbReference>
<dbReference type="InterPro" id="IPR013324">
    <property type="entry name" value="RNA_pol_sigma_r3/r4-like"/>
</dbReference>
<dbReference type="Gene3D" id="1.10.1740.10">
    <property type="match status" value="1"/>
</dbReference>
<evidence type="ECO:0000256" key="1">
    <source>
        <dbReference type="ARBA" id="ARBA00010641"/>
    </source>
</evidence>
<gene>
    <name evidence="6" type="ORF">IFO69_10360</name>
</gene>
<dbReference type="InterPro" id="IPR014284">
    <property type="entry name" value="RNA_pol_sigma-70_dom"/>
</dbReference>
<evidence type="ECO:0000256" key="3">
    <source>
        <dbReference type="ARBA" id="ARBA00023082"/>
    </source>
</evidence>
<dbReference type="Pfam" id="PF04542">
    <property type="entry name" value="Sigma70_r2"/>
    <property type="match status" value="1"/>
</dbReference>
<keyword evidence="7" id="KW-1185">Reference proteome</keyword>
<comment type="similarity">
    <text evidence="1">Belongs to the sigma-70 factor family. ECF subfamily.</text>
</comment>
<protein>
    <submittedName>
        <fullName evidence="6">RNA polymerase sigma-70 factor</fullName>
    </submittedName>
</protein>
<evidence type="ECO:0000259" key="5">
    <source>
        <dbReference type="SMART" id="SM00421"/>
    </source>
</evidence>
<evidence type="ECO:0000313" key="7">
    <source>
        <dbReference type="Proteomes" id="UP000647133"/>
    </source>
</evidence>
<dbReference type="InterPro" id="IPR007627">
    <property type="entry name" value="RNA_pol_sigma70_r2"/>
</dbReference>
<dbReference type="SUPFAM" id="SSF88659">
    <property type="entry name" value="Sigma3 and sigma4 domains of RNA polymerase sigma factors"/>
    <property type="match status" value="1"/>
</dbReference>
<dbReference type="SMART" id="SM00421">
    <property type="entry name" value="HTH_LUXR"/>
    <property type="match status" value="1"/>
</dbReference>
<dbReference type="InterPro" id="IPR000792">
    <property type="entry name" value="Tscrpt_reg_LuxR_C"/>
</dbReference>
<organism evidence="6 7">
    <name type="scientific">Echinicola arenosa</name>
    <dbReference type="NCBI Taxonomy" id="2774144"/>
    <lineage>
        <taxon>Bacteria</taxon>
        <taxon>Pseudomonadati</taxon>
        <taxon>Bacteroidota</taxon>
        <taxon>Cytophagia</taxon>
        <taxon>Cytophagales</taxon>
        <taxon>Cyclobacteriaceae</taxon>
        <taxon>Echinicola</taxon>
    </lineage>
</organism>
<dbReference type="Gene3D" id="1.10.10.10">
    <property type="entry name" value="Winged helix-like DNA-binding domain superfamily/Winged helix DNA-binding domain"/>
    <property type="match status" value="1"/>
</dbReference>
<reference evidence="6 7" key="1">
    <citation type="submission" date="2020-09" db="EMBL/GenBank/DDBJ databases">
        <title>Echinicola sp. CAU 1574 isolated from sand of Sido Beach.</title>
        <authorList>
            <person name="Kim W."/>
        </authorList>
    </citation>
    <scope>NUCLEOTIDE SEQUENCE [LARGE SCALE GENOMIC DNA]</scope>
    <source>
        <strain evidence="6 7">CAU 1574</strain>
    </source>
</reference>
<evidence type="ECO:0000313" key="6">
    <source>
        <dbReference type="EMBL" id="MBD8489147.1"/>
    </source>
</evidence>
<evidence type="ECO:0000256" key="2">
    <source>
        <dbReference type="ARBA" id="ARBA00023015"/>
    </source>
</evidence>
<feature type="domain" description="HTH luxR-type" evidence="5">
    <location>
        <begin position="134"/>
        <end position="192"/>
    </location>
</feature>
<dbReference type="PANTHER" id="PTHR43133:SF46">
    <property type="entry name" value="RNA POLYMERASE SIGMA-70 FACTOR ECF SUBFAMILY"/>
    <property type="match status" value="1"/>
</dbReference>
<name>A0ABR9AJZ6_9BACT</name>
<dbReference type="InterPro" id="IPR039425">
    <property type="entry name" value="RNA_pol_sigma-70-like"/>
</dbReference>
<sequence>MPDLSLNIDSPQFIELIEKDASKAFELLFKLYYDKLFHLAKYYINHDSDAEELVQDVFLKLWERRYGVTHLNNSYLFTITKNACMDYLRHKKVVMQKSRLLYDKAMTDPMRFLHNETASKVLENELALKISESIAALPKKQREVFVKSRIDGKKNGEIAKEMNISKRTVDTHISLALKSMRLQLKDFLTLFL</sequence>
<dbReference type="Pfam" id="PF08281">
    <property type="entry name" value="Sigma70_r4_2"/>
    <property type="match status" value="1"/>
</dbReference>
<dbReference type="NCBIfam" id="TIGR02937">
    <property type="entry name" value="sigma70-ECF"/>
    <property type="match status" value="1"/>
</dbReference>
<evidence type="ECO:0000256" key="4">
    <source>
        <dbReference type="ARBA" id="ARBA00023163"/>
    </source>
</evidence>
<proteinExistence type="inferred from homology"/>
<dbReference type="NCBIfam" id="TIGR02985">
    <property type="entry name" value="Sig70_bacteroi1"/>
    <property type="match status" value="1"/>
</dbReference>
<keyword evidence="4" id="KW-0804">Transcription</keyword>
<dbReference type="InterPro" id="IPR013249">
    <property type="entry name" value="RNA_pol_sigma70_r4_t2"/>
</dbReference>
<dbReference type="Proteomes" id="UP000647133">
    <property type="component" value="Unassembled WGS sequence"/>
</dbReference>
<accession>A0ABR9AJZ6</accession>
<dbReference type="InterPro" id="IPR014327">
    <property type="entry name" value="RNA_pol_sigma70_bacteroid"/>
</dbReference>
<dbReference type="InterPro" id="IPR013325">
    <property type="entry name" value="RNA_pol_sigma_r2"/>
</dbReference>